<organism evidence="6 7">
    <name type="scientific">Fusibacter bizertensis</name>
    <dbReference type="NCBI Taxonomy" id="1488331"/>
    <lineage>
        <taxon>Bacteria</taxon>
        <taxon>Bacillati</taxon>
        <taxon>Bacillota</taxon>
        <taxon>Clostridia</taxon>
        <taxon>Eubacteriales</taxon>
        <taxon>Eubacteriales Family XII. Incertae Sedis</taxon>
        <taxon>Fusibacter</taxon>
    </lineage>
</organism>
<dbReference type="Gene3D" id="1.10.287.380">
    <property type="entry name" value="Valyl-tRNA synthetase, C-terminal domain"/>
    <property type="match status" value="1"/>
</dbReference>
<keyword evidence="3" id="KW-0175">Coiled coil</keyword>
<evidence type="ECO:0000259" key="5">
    <source>
        <dbReference type="PROSITE" id="PS50893"/>
    </source>
</evidence>
<dbReference type="InterPro" id="IPR037118">
    <property type="entry name" value="Val-tRNA_synth_C_sf"/>
</dbReference>
<dbReference type="InterPro" id="IPR003439">
    <property type="entry name" value="ABC_transporter-like_ATP-bd"/>
</dbReference>
<dbReference type="CDD" id="cd03221">
    <property type="entry name" value="ABCF_EF-3"/>
    <property type="match status" value="2"/>
</dbReference>
<dbReference type="PANTHER" id="PTHR42855:SF1">
    <property type="entry name" value="ABC TRANSPORTER DOMAIN-CONTAINING PROTEIN"/>
    <property type="match status" value="1"/>
</dbReference>
<sequence length="641" mass="73001">MHLLNCNQISKSYSMTKLLDDIDFSIDSNDKIGLIGVNGTGKSTFLKIIVGLEFPDFGQVVTAKNIKINYLAQEHDYTEDLTVIEQLFHGNSEAMETIRKYEIAIQELEENPDDTELLSTFNHLSEVMNAKQLFDIEFQMKSILGALGIYDLEAKVQTLSGGQKKRVALAEALVTPCDLLVLDEPTNHLDSKTILWLENFLKARTGGLLMITHDRYFLDRIVNKSVELSRGKLYEYQGNYEYYLEKKAERMLQQTSSHQKNQNLYRRELAWMRAGVLARGTKSKSRIQRFEKIQEDIKQFNDSSVQIEAGFTRLGSKIAEIKNIVMQFGNKHLFDTFEYSLAPNDRIGIVGDNGVGKTTLLNIIAQRITPIKGTVEIGSTVKFGYFTQDFEGFGSDDQRAIEYIRDIAEYVTTPSGYRISASELMETFLFPADLQWTPIAKLSGGERRRLQLLGILIGAPNVLLLDEPTNNLDLDTLKVFEEYLDQFQGVILVVSHDRYFLDRTCDKLLAIDNGKLSFANQSYSEYLEDHIHDEAQEVNSKTPVKAKADIDTNQASDQELNRTKKEKLTFKELKLLETLPSNIDKLSDDLGLLDKEIERFSTDFSKLTQLTEKKEALELELLDLMEQYEALKEKESLIAAL</sequence>
<keyword evidence="7" id="KW-1185">Reference proteome</keyword>
<dbReference type="Gene3D" id="3.40.50.300">
    <property type="entry name" value="P-loop containing nucleotide triphosphate hydrolases"/>
    <property type="match status" value="2"/>
</dbReference>
<evidence type="ECO:0000256" key="4">
    <source>
        <dbReference type="SAM" id="MobiDB-lite"/>
    </source>
</evidence>
<keyword evidence="1" id="KW-0547">Nucleotide-binding</keyword>
<evidence type="ECO:0000256" key="2">
    <source>
        <dbReference type="ARBA" id="ARBA00022840"/>
    </source>
</evidence>
<evidence type="ECO:0000313" key="6">
    <source>
        <dbReference type="EMBL" id="MDH8677637.1"/>
    </source>
</evidence>
<comment type="caution">
    <text evidence="6">The sequence shown here is derived from an EMBL/GenBank/DDBJ whole genome shotgun (WGS) entry which is preliminary data.</text>
</comment>
<dbReference type="RefSeq" id="WP_281093457.1">
    <property type="nucleotide sequence ID" value="NZ_JARYZI010000003.1"/>
</dbReference>
<gene>
    <name evidence="6" type="ORF">QE109_05735</name>
</gene>
<keyword evidence="2 6" id="KW-0067">ATP-binding</keyword>
<reference evidence="6 7" key="1">
    <citation type="submission" date="2023-04" db="EMBL/GenBank/DDBJ databases">
        <title>Fusibacter bizertensis strain WBS, isolated from littoral bottom sediments of the Arctic seas - biochemical and genomic analysis.</title>
        <authorList>
            <person name="Brioukhanov A.L."/>
        </authorList>
    </citation>
    <scope>NUCLEOTIDE SEQUENCE [LARGE SCALE GENOMIC DNA]</scope>
    <source>
        <strain evidence="6 7">WBS</strain>
    </source>
</reference>
<dbReference type="InterPro" id="IPR017871">
    <property type="entry name" value="ABC_transporter-like_CS"/>
</dbReference>
<dbReference type="Pfam" id="PF16326">
    <property type="entry name" value="ABC_tran_CTD"/>
    <property type="match status" value="1"/>
</dbReference>
<feature type="region of interest" description="Disordered" evidence="4">
    <location>
        <begin position="540"/>
        <end position="559"/>
    </location>
</feature>
<accession>A0ABT6NB48</accession>
<dbReference type="Proteomes" id="UP001158045">
    <property type="component" value="Unassembled WGS sequence"/>
</dbReference>
<dbReference type="PROSITE" id="PS00211">
    <property type="entry name" value="ABC_TRANSPORTER_1"/>
    <property type="match status" value="2"/>
</dbReference>
<dbReference type="InterPro" id="IPR032524">
    <property type="entry name" value="ABC_tran_C"/>
</dbReference>
<proteinExistence type="predicted"/>
<evidence type="ECO:0000256" key="3">
    <source>
        <dbReference type="SAM" id="Coils"/>
    </source>
</evidence>
<protein>
    <submittedName>
        <fullName evidence="6">ABC-F family ATP-binding cassette domain-containing protein</fullName>
    </submittedName>
</protein>
<dbReference type="Pfam" id="PF00005">
    <property type="entry name" value="ABC_tran"/>
    <property type="match status" value="2"/>
</dbReference>
<dbReference type="EMBL" id="JARYZI010000003">
    <property type="protein sequence ID" value="MDH8677637.1"/>
    <property type="molecule type" value="Genomic_DNA"/>
</dbReference>
<feature type="domain" description="ABC transporter" evidence="5">
    <location>
        <begin position="4"/>
        <end position="255"/>
    </location>
</feature>
<feature type="coiled-coil region" evidence="3">
    <location>
        <begin position="607"/>
        <end position="634"/>
    </location>
</feature>
<feature type="domain" description="ABC transporter" evidence="5">
    <location>
        <begin position="319"/>
        <end position="538"/>
    </location>
</feature>
<dbReference type="SMART" id="SM00382">
    <property type="entry name" value="AAA"/>
    <property type="match status" value="2"/>
</dbReference>
<dbReference type="PANTHER" id="PTHR42855">
    <property type="entry name" value="ABC TRANSPORTER ATP-BINDING SUBUNIT"/>
    <property type="match status" value="1"/>
</dbReference>
<dbReference type="Pfam" id="PF12848">
    <property type="entry name" value="ABC_tran_Xtn"/>
    <property type="match status" value="1"/>
</dbReference>
<evidence type="ECO:0000256" key="1">
    <source>
        <dbReference type="ARBA" id="ARBA00022741"/>
    </source>
</evidence>
<dbReference type="InterPro" id="IPR051309">
    <property type="entry name" value="ABCF_ATPase"/>
</dbReference>
<dbReference type="InterPro" id="IPR003593">
    <property type="entry name" value="AAA+_ATPase"/>
</dbReference>
<dbReference type="SUPFAM" id="SSF52540">
    <property type="entry name" value="P-loop containing nucleoside triphosphate hydrolases"/>
    <property type="match status" value="2"/>
</dbReference>
<dbReference type="InterPro" id="IPR027417">
    <property type="entry name" value="P-loop_NTPase"/>
</dbReference>
<dbReference type="PROSITE" id="PS50893">
    <property type="entry name" value="ABC_TRANSPORTER_2"/>
    <property type="match status" value="2"/>
</dbReference>
<evidence type="ECO:0000313" key="7">
    <source>
        <dbReference type="Proteomes" id="UP001158045"/>
    </source>
</evidence>
<name>A0ABT6NB48_9FIRM</name>
<dbReference type="GO" id="GO:0005524">
    <property type="term" value="F:ATP binding"/>
    <property type="evidence" value="ECO:0007669"/>
    <property type="project" value="UniProtKB-KW"/>
</dbReference>
<dbReference type="InterPro" id="IPR032781">
    <property type="entry name" value="ABC_tran_Xtn"/>
</dbReference>